<dbReference type="PROSITE" id="PS50222">
    <property type="entry name" value="EF_HAND_2"/>
    <property type="match status" value="2"/>
</dbReference>
<dbReference type="InterPro" id="IPR018247">
    <property type="entry name" value="EF_Hand_1_Ca_BS"/>
</dbReference>
<dbReference type="GO" id="GO:0014808">
    <property type="term" value="P:release of sequestered calcium ion into cytosol by sarcoplasmic reticulum"/>
    <property type="evidence" value="ECO:0007669"/>
    <property type="project" value="TreeGrafter"/>
</dbReference>
<dbReference type="EMBL" id="CAJNOT010001499">
    <property type="protein sequence ID" value="CAF1208457.1"/>
    <property type="molecule type" value="Genomic_DNA"/>
</dbReference>
<dbReference type="PROSITE" id="PS00018">
    <property type="entry name" value="EF_HAND_1"/>
    <property type="match status" value="2"/>
</dbReference>
<gene>
    <name evidence="9" type="ORF">ZHD862_LOCUS23235</name>
</gene>
<dbReference type="PANTHER" id="PTHR46399:SF8">
    <property type="entry name" value="B30.2_SPRY DOMAIN-CONTAINING PROTEIN"/>
    <property type="match status" value="1"/>
</dbReference>
<feature type="region of interest" description="Disordered" evidence="6">
    <location>
        <begin position="2090"/>
        <end position="2151"/>
    </location>
</feature>
<dbReference type="Pfam" id="PF00520">
    <property type="entry name" value="Ion_trans"/>
    <property type="match status" value="1"/>
</dbReference>
<protein>
    <recommendedName>
        <fullName evidence="8">EF-hand domain-containing protein</fullName>
    </recommendedName>
</protein>
<feature type="transmembrane region" description="Helical" evidence="7">
    <location>
        <begin position="2171"/>
        <end position="2190"/>
    </location>
</feature>
<evidence type="ECO:0000313" key="9">
    <source>
        <dbReference type="EMBL" id="CAF1208457.1"/>
    </source>
</evidence>
<feature type="domain" description="EF-hand" evidence="8">
    <location>
        <begin position="1700"/>
        <end position="1735"/>
    </location>
</feature>
<evidence type="ECO:0000256" key="2">
    <source>
        <dbReference type="ARBA" id="ARBA00022692"/>
    </source>
</evidence>
<evidence type="ECO:0000256" key="1">
    <source>
        <dbReference type="ARBA" id="ARBA00004141"/>
    </source>
</evidence>
<dbReference type="FunFam" id="1.10.287.70:FF:000017">
    <property type="entry name" value="ryanodine receptor isoform X2"/>
    <property type="match status" value="1"/>
</dbReference>
<evidence type="ECO:0000256" key="4">
    <source>
        <dbReference type="ARBA" id="ARBA00022989"/>
    </source>
</evidence>
<evidence type="ECO:0000256" key="7">
    <source>
        <dbReference type="SAM" id="Phobius"/>
    </source>
</evidence>
<dbReference type="InterPro" id="IPR002048">
    <property type="entry name" value="EF_hand_dom"/>
</dbReference>
<dbReference type="GO" id="GO:0005790">
    <property type="term" value="C:smooth endoplasmic reticulum"/>
    <property type="evidence" value="ECO:0007669"/>
    <property type="project" value="TreeGrafter"/>
</dbReference>
<feature type="transmembrane region" description="Helical" evidence="7">
    <location>
        <begin position="2503"/>
        <end position="2526"/>
    </location>
</feature>
<keyword evidence="5 7" id="KW-0472">Membrane</keyword>
<feature type="compositionally biased region" description="Low complexity" evidence="6">
    <location>
        <begin position="2090"/>
        <end position="2103"/>
    </location>
</feature>
<keyword evidence="2 7" id="KW-0812">Transmembrane</keyword>
<comment type="subcellular location">
    <subcellularLocation>
        <location evidence="1">Membrane</location>
        <topology evidence="1">Multi-pass membrane protein</topology>
    </subcellularLocation>
</comment>
<dbReference type="Pfam" id="PF08454">
    <property type="entry name" value="RIH_assoc"/>
    <property type="match status" value="1"/>
</dbReference>
<dbReference type="SMART" id="SM00054">
    <property type="entry name" value="EFh"/>
    <property type="match status" value="2"/>
</dbReference>
<evidence type="ECO:0000256" key="6">
    <source>
        <dbReference type="SAM" id="MobiDB-lite"/>
    </source>
</evidence>
<evidence type="ECO:0000313" key="10">
    <source>
        <dbReference type="Proteomes" id="UP000663864"/>
    </source>
</evidence>
<comment type="caution">
    <text evidence="9">The sequence shown here is derived from an EMBL/GenBank/DDBJ whole genome shotgun (WGS) entry which is preliminary data.</text>
</comment>
<dbReference type="GO" id="GO:0033017">
    <property type="term" value="C:sarcoplasmic reticulum membrane"/>
    <property type="evidence" value="ECO:0007669"/>
    <property type="project" value="TreeGrafter"/>
</dbReference>
<feature type="transmembrane region" description="Helical" evidence="7">
    <location>
        <begin position="2227"/>
        <end position="2248"/>
    </location>
</feature>
<dbReference type="Proteomes" id="UP000663864">
    <property type="component" value="Unassembled WGS sequence"/>
</dbReference>
<dbReference type="GO" id="GO:0005219">
    <property type="term" value="F:ryanodine-sensitive calcium-release channel activity"/>
    <property type="evidence" value="ECO:0007669"/>
    <property type="project" value="InterPro"/>
</dbReference>
<dbReference type="InterPro" id="IPR011992">
    <property type="entry name" value="EF-hand-dom_pair"/>
</dbReference>
<feature type="region of interest" description="Disordered" evidence="6">
    <location>
        <begin position="1049"/>
        <end position="1069"/>
    </location>
</feature>
<dbReference type="GO" id="GO:0042383">
    <property type="term" value="C:sarcolemma"/>
    <property type="evidence" value="ECO:0007669"/>
    <property type="project" value="TreeGrafter"/>
</dbReference>
<dbReference type="PANTHER" id="PTHR46399">
    <property type="entry name" value="B30.2/SPRY DOMAIN-CONTAINING PROTEIN"/>
    <property type="match status" value="1"/>
</dbReference>
<dbReference type="SUPFAM" id="SSF47473">
    <property type="entry name" value="EF-hand"/>
    <property type="match status" value="1"/>
</dbReference>
<dbReference type="InterPro" id="IPR003032">
    <property type="entry name" value="Ryanodine_rcpt"/>
</dbReference>
<dbReference type="InterPro" id="IPR013662">
    <property type="entry name" value="RIH_assoc-dom"/>
</dbReference>
<sequence length="2640" mass="304674">SRFAAVIRKCWAKDPNDRPDCSPLIDLLEECYTKEGKLDNVDDDEVLKLAKNEIICVLDLEEYEIKDKIINDLVENGRQSLSQYEKYLLPDIYEAAMHENDSPLIKSLKKYFEQQWEIKYGSSNQWFILFLKEYKDAVNYDSVLKRTAEYGNKYMKDCPILSIVLQLLFEGIDDKFFDETNVFNDLWCAITNNGLKSIENISNNKKRSILLQALHEYYRPRLFELLEKNQVKGKDSLYKLALDSVAEYGWLQGLQAAYDPELFGKALPCLTAIGSALSPDYAYSITQQDHLNHEQEKVEMSRGYEPNSADTSNVVLSPALEDFVKAYAESVHDQWSYAKIEQGWIYGEQINDKYRQHSNLKPYKLLDRMDIAKLEDPIREALKSIEKLHFHLEKTDAGITRIATKPLQRKKQKDKNAPDYIPKALDFNSVTMNRDMQELSEALARNAHEIWAKRLKDRLAAIGGGLHCRLVPFELLTDKEKQKDLKFYQDLVKYLHTFGYRVVKNFHDRNATISSLASRVASASTLINDKRFAYSLLEKLLEYVERASITMQNYKESSKFSLHETYRLTTQDVKFFGKVVLPLIEKYFQAHRNYFIIPPSLKTGVSCASVKEKEMSCSLFCKLAFLLRQKFSAFGNDVSITVRCLKVLVRAIDVSSVMRNSQEMVRASLLPLFNNIAEDLNQTVQNLEQNHYSNIKGTLQRGTTSLGYIHMVLLPVLSSLLDHLGKNNYGVDVFENEIQLAGYKILNALWIIGTKGTKLVDREWIIEELNRHLPLIGDCLSSFASCFPVAFFEPEFNANNKNASNVSQLSPEAHDVMTNISRTIPNLTNLIADIEEHAESRVKYENAPYVVEVILPCLCSYLSYWWSMGPEKVKQITEPPITNVTSNHMNSVLGSVLKLINNNIDAIEAPWMKRIAAYTQTIIFNSSTNLVEPYFLPVSQRIKLKCEDSYAQEQSLKNATRLESSEREDLELNLMKDYEILVRDIYAFGPLLIKYVDIHRSYWLKNSDKYAEELYTNMAEVFSIWCKSKYFKREELNFVTTHDIDNTSMLMPSGTNQTTNTNITKTSDEISGKQRKKKRRLDKEKFTSLNVACTKRLLPIGMNTFGGREQELVQLAKHKMIEMKIAHDEEIENPTDEQMISDITTEQEELIQEFLEESFRAQEQGEIIKKNNWQSILYRKIGSKSYHSGVNHSEETSIKNMLKMAKVLFGLNFVDHPPTHRRGTWRKLVSTQRKKAIMACFRMAPLHSVTRHRAMNMFLRAYQEIWLETEEDIRARLIEDLCNISHDINEQDITTMKEETETETESLTLTITIKPDPLKQLLQCLNRAATTAQVFSITDDIIYLSYSTIMSKSCVIADDDDDGGVEEVKSFQEQEMEKQKLLYEQNRVASRGAAETVLLYISASKGENNEMLRRTLQLGISLLHGGNREVQKRMLDYLKETKDVGYFTSLATLMANCSVLDLDTFERCIKADVLGVGTEGMAEEKNLHDADFIISLFRFCQLLCEGHNLEFQNYLRLQIGSSTNVNIIICTVDYLLSLQESLMDFYWHYSGKETIDTYGKENLCRAINVAKQVFNTLTEYIQGPCPQNQLALANSRLWDAIAGFLYIFAHMQRKLSQDPTQIELLREFMRLQKDMIIMLLSMLEGIQYNLFFLKLTFNLILSFLGNVLNGPIGKQMVDTLIESQVNVELLLQFFDIFLKIKDLTTSEAFQEYDINKDGFISPKEFRRAMEAQKVYTSQDIDYILNCVDINQDGKIDFMEFTERFHNPARDIGFNMAVLLTNLSEHMPHDIRLQRLMDKGKSFLLYFQDHLGRIEIKGGAGYIERVYFEITESNIEQWNKPHIKESKKAFLHLVVNETDDKEKLEQFINFCEDTIFEMQHAVAISGEEDDQTHQRAKSSNIESNIVHPPTSEPMKLALSYSWSSIKYLFHLLHPSTIHNTYNQLRQMTFKDIIKNLYLLLIKCMHLLLIIIIFGFRTLTYCIWNLMAEDDQQNVQRQEQTSSPPPLAHRYSYRLPSISIPHGSENGEDILGISAFGIGVSLDSEEKPRMSLTDEQISLLLMDSTRIMESRRTSSSISGIGLSTGQSLLSSMTSTYTPLSPSTTSNRNQPVITPSGPNEVNTQIEYQQKRSSPNINGTVGEDDDVTPSEPPTRTDFGKKALALMARNYHTLKFMALCLAFIINFLMLFYRAMPLTTTVSESDSSDDTEQFDEDDNEIIVMDPRKYYMMYLLRAAAFLHSSVAFLMMISYYKLKVPLVIFKREKEIARKLEFEGAWLIDQPSENNSWILSYLSREWHKLVISSKSFPDSYWDKFVKKKVRNKYSDQFDYDELSRFLGMEKNDTPGKFEIIKPIETGLWAKIKSIDMRYLIWKWGVIFTDNSFLYVFFYFLFSIIGNFAFFVFAIHLLDIAISVKALSTILKSITHNGRQLLLTIMLMAVVVYLYTVIAFNFFRKFYTKEEDEEREENCKDMLTCFKFHLYSGIRAGGGIGDELESPNGDPLELYRIIFDITFFFFIIVILLAIIQGLIIDAFGDLREQLDSVKETLESKCFICGIGQDYFDKEPHGFETHTQAEHNFANYMFFLTHLLNKPDTEHTGQESYVWEMYQSRKWDFFPIGDCFRRQYESGSTGTTTTTTSSTTTEG</sequence>
<dbReference type="GO" id="GO:0030018">
    <property type="term" value="C:Z disc"/>
    <property type="evidence" value="ECO:0007669"/>
    <property type="project" value="TreeGrafter"/>
</dbReference>
<name>A0A814WYE2_9BILA</name>
<dbReference type="Gene3D" id="1.10.287.70">
    <property type="match status" value="1"/>
</dbReference>
<dbReference type="Gene3D" id="1.10.490.160">
    <property type="match status" value="1"/>
</dbReference>
<keyword evidence="4 7" id="KW-1133">Transmembrane helix</keyword>
<keyword evidence="3" id="KW-0106">Calcium</keyword>
<feature type="compositionally biased region" description="Polar residues" evidence="6">
    <location>
        <begin position="2104"/>
        <end position="2135"/>
    </location>
</feature>
<dbReference type="GO" id="GO:0034704">
    <property type="term" value="C:calcium channel complex"/>
    <property type="evidence" value="ECO:0007669"/>
    <property type="project" value="TreeGrafter"/>
</dbReference>
<dbReference type="Gene3D" id="1.10.238.10">
    <property type="entry name" value="EF-hand"/>
    <property type="match status" value="1"/>
</dbReference>
<dbReference type="GO" id="GO:0005509">
    <property type="term" value="F:calcium ion binding"/>
    <property type="evidence" value="ECO:0007669"/>
    <property type="project" value="InterPro"/>
</dbReference>
<proteinExistence type="predicted"/>
<feature type="transmembrane region" description="Helical" evidence="7">
    <location>
        <begin position="2426"/>
        <end position="2449"/>
    </location>
</feature>
<feature type="non-terminal residue" evidence="9">
    <location>
        <position position="1"/>
    </location>
</feature>
<dbReference type="GO" id="GO:0006941">
    <property type="term" value="P:striated muscle contraction"/>
    <property type="evidence" value="ECO:0007669"/>
    <property type="project" value="TreeGrafter"/>
</dbReference>
<feature type="compositionally biased region" description="Low complexity" evidence="6">
    <location>
        <begin position="1055"/>
        <end position="1065"/>
    </location>
</feature>
<feature type="transmembrane region" description="Helical" evidence="7">
    <location>
        <begin position="1955"/>
        <end position="1974"/>
    </location>
</feature>
<evidence type="ECO:0000256" key="5">
    <source>
        <dbReference type="ARBA" id="ARBA00023136"/>
    </source>
</evidence>
<dbReference type="InterPro" id="IPR009460">
    <property type="entry name" value="Ryanrecept_TM4-6"/>
</dbReference>
<dbReference type="Pfam" id="PF06459">
    <property type="entry name" value="RR_TM4-6"/>
    <property type="match status" value="1"/>
</dbReference>
<dbReference type="Pfam" id="PF13499">
    <property type="entry name" value="EF-hand_7"/>
    <property type="match status" value="1"/>
</dbReference>
<reference evidence="9" key="1">
    <citation type="submission" date="2021-02" db="EMBL/GenBank/DDBJ databases">
        <authorList>
            <person name="Nowell W R."/>
        </authorList>
    </citation>
    <scope>NUCLEOTIDE SEQUENCE</scope>
</reference>
<dbReference type="InterPro" id="IPR005821">
    <property type="entry name" value="Ion_trans_dom"/>
</dbReference>
<dbReference type="InterPro" id="IPR015925">
    <property type="entry name" value="Ryanodine_IP3_receptor"/>
</dbReference>
<feature type="domain" description="EF-hand" evidence="8">
    <location>
        <begin position="1738"/>
        <end position="1770"/>
    </location>
</feature>
<evidence type="ECO:0000256" key="3">
    <source>
        <dbReference type="ARBA" id="ARBA00022837"/>
    </source>
</evidence>
<organism evidence="9 10">
    <name type="scientific">Rotaria sordida</name>
    <dbReference type="NCBI Taxonomy" id="392033"/>
    <lineage>
        <taxon>Eukaryota</taxon>
        <taxon>Metazoa</taxon>
        <taxon>Spiralia</taxon>
        <taxon>Gnathifera</taxon>
        <taxon>Rotifera</taxon>
        <taxon>Eurotatoria</taxon>
        <taxon>Bdelloidea</taxon>
        <taxon>Philodinida</taxon>
        <taxon>Philodinidae</taxon>
        <taxon>Rotaria</taxon>
    </lineage>
</organism>
<evidence type="ECO:0000259" key="8">
    <source>
        <dbReference type="PROSITE" id="PS50222"/>
    </source>
</evidence>
<dbReference type="GO" id="GO:0006874">
    <property type="term" value="P:intracellular calcium ion homeostasis"/>
    <property type="evidence" value="ECO:0007669"/>
    <property type="project" value="InterPro"/>
</dbReference>
<dbReference type="CDD" id="cd00051">
    <property type="entry name" value="EFh"/>
    <property type="match status" value="1"/>
</dbReference>
<dbReference type="Pfam" id="PF02026">
    <property type="entry name" value="RyR"/>
    <property type="match status" value="2"/>
</dbReference>
<accession>A0A814WYE2</accession>